<comment type="cofactor">
    <cofactor evidence="1">
        <name>[4Fe-4S] cluster</name>
        <dbReference type="ChEBI" id="CHEBI:49883"/>
    </cofactor>
</comment>
<reference evidence="8 9" key="1">
    <citation type="submission" date="2023-08" db="EMBL/GenBank/DDBJ databases">
        <title>Helicovermis profunda gen. nov., sp. nov., a novel mesophilic, fermentative bacterium within the Bacillota from a deep-sea hydrothermal vent chimney.</title>
        <authorList>
            <person name="Miyazaki U."/>
            <person name="Mizutani D."/>
            <person name="Hashimoto Y."/>
            <person name="Tame A."/>
            <person name="Sawayama S."/>
            <person name="Miyazaki J."/>
            <person name="Takai K."/>
            <person name="Nakagawa S."/>
        </authorList>
    </citation>
    <scope>NUCLEOTIDE SEQUENCE [LARGE SCALE GENOMIC DNA]</scope>
    <source>
        <strain evidence="8 9">S502</strain>
    </source>
</reference>
<dbReference type="SMART" id="SM00876">
    <property type="entry name" value="BATS"/>
    <property type="match status" value="1"/>
</dbReference>
<evidence type="ECO:0000259" key="7">
    <source>
        <dbReference type="PROSITE" id="PS51918"/>
    </source>
</evidence>
<evidence type="ECO:0000256" key="1">
    <source>
        <dbReference type="ARBA" id="ARBA00001966"/>
    </source>
</evidence>
<dbReference type="Proteomes" id="UP001321786">
    <property type="component" value="Chromosome"/>
</dbReference>
<evidence type="ECO:0000313" key="9">
    <source>
        <dbReference type="Proteomes" id="UP001321786"/>
    </source>
</evidence>
<dbReference type="InterPro" id="IPR010722">
    <property type="entry name" value="BATS_dom"/>
</dbReference>
<dbReference type="SFLD" id="SFLDG01060">
    <property type="entry name" value="BATS_domain_containing"/>
    <property type="match status" value="1"/>
</dbReference>
<dbReference type="GO" id="GO:0046872">
    <property type="term" value="F:metal ion binding"/>
    <property type="evidence" value="ECO:0007669"/>
    <property type="project" value="UniProtKB-KW"/>
</dbReference>
<keyword evidence="3" id="KW-0949">S-adenosyl-L-methionine</keyword>
<dbReference type="SFLD" id="SFLDG01081">
    <property type="entry name" value="cleavage_of_the_Ca-Cb_bond_in"/>
    <property type="match status" value="1"/>
</dbReference>
<feature type="domain" description="Radical SAM core" evidence="7">
    <location>
        <begin position="94"/>
        <end position="339"/>
    </location>
</feature>
<dbReference type="Pfam" id="PF06968">
    <property type="entry name" value="BATS"/>
    <property type="match status" value="1"/>
</dbReference>
<protein>
    <submittedName>
        <fullName evidence="8">[FeFe] hydrogenase H-cluster radical SAM maturase HydG</fullName>
    </submittedName>
</protein>
<dbReference type="SFLD" id="SFLDS00029">
    <property type="entry name" value="Radical_SAM"/>
    <property type="match status" value="1"/>
</dbReference>
<dbReference type="KEGG" id="hprf:HLPR_06960"/>
<dbReference type="CDD" id="cd01335">
    <property type="entry name" value="Radical_SAM"/>
    <property type="match status" value="1"/>
</dbReference>
<dbReference type="InterPro" id="IPR034428">
    <property type="entry name" value="ThiH/NoCL/HydG-like"/>
</dbReference>
<dbReference type="Pfam" id="PF04055">
    <property type="entry name" value="Radical_SAM"/>
    <property type="match status" value="1"/>
</dbReference>
<keyword evidence="5" id="KW-0408">Iron</keyword>
<dbReference type="InterPro" id="IPR024007">
    <property type="entry name" value="FeFe-hyd_mat_HydG"/>
</dbReference>
<dbReference type="GO" id="GO:0003824">
    <property type="term" value="F:catalytic activity"/>
    <property type="evidence" value="ECO:0007669"/>
    <property type="project" value="InterPro"/>
</dbReference>
<evidence type="ECO:0000313" key="8">
    <source>
        <dbReference type="EMBL" id="BEP28365.1"/>
    </source>
</evidence>
<dbReference type="PANTHER" id="PTHR43583:SF2">
    <property type="entry name" value="THIAZOLE BIOSYNTHESIS PROTEIN"/>
    <property type="match status" value="1"/>
</dbReference>
<name>A0AAU9E371_9FIRM</name>
<dbReference type="PANTHER" id="PTHR43583">
    <property type="entry name" value="2-IMINOACETATE SYNTHASE"/>
    <property type="match status" value="1"/>
</dbReference>
<dbReference type="SUPFAM" id="SSF102114">
    <property type="entry name" value="Radical SAM enzymes"/>
    <property type="match status" value="1"/>
</dbReference>
<organism evidence="8 9">
    <name type="scientific">Helicovermis profundi</name>
    <dbReference type="NCBI Taxonomy" id="3065157"/>
    <lineage>
        <taxon>Bacteria</taxon>
        <taxon>Bacillati</taxon>
        <taxon>Bacillota</taxon>
        <taxon>Clostridia</taxon>
        <taxon>Helicovermis</taxon>
    </lineage>
</organism>
<dbReference type="Gene3D" id="3.20.20.70">
    <property type="entry name" value="Aldolase class I"/>
    <property type="match status" value="1"/>
</dbReference>
<keyword evidence="2" id="KW-0004">4Fe-4S</keyword>
<evidence type="ECO:0000256" key="6">
    <source>
        <dbReference type="ARBA" id="ARBA00023014"/>
    </source>
</evidence>
<keyword evidence="9" id="KW-1185">Reference proteome</keyword>
<dbReference type="GO" id="GO:0044272">
    <property type="term" value="P:sulfur compound biosynthetic process"/>
    <property type="evidence" value="ECO:0007669"/>
    <property type="project" value="UniProtKB-ARBA"/>
</dbReference>
<evidence type="ECO:0000256" key="2">
    <source>
        <dbReference type="ARBA" id="ARBA00022485"/>
    </source>
</evidence>
<dbReference type="InterPro" id="IPR058240">
    <property type="entry name" value="rSAM_sf"/>
</dbReference>
<evidence type="ECO:0000256" key="5">
    <source>
        <dbReference type="ARBA" id="ARBA00023004"/>
    </source>
</evidence>
<keyword evidence="6" id="KW-0411">Iron-sulfur</keyword>
<evidence type="ECO:0000256" key="3">
    <source>
        <dbReference type="ARBA" id="ARBA00022691"/>
    </source>
</evidence>
<dbReference type="InterPro" id="IPR013785">
    <property type="entry name" value="Aldolase_TIM"/>
</dbReference>
<keyword evidence="4" id="KW-0479">Metal-binding</keyword>
<dbReference type="AlphaFoldDB" id="A0AAU9E371"/>
<dbReference type="EMBL" id="AP028654">
    <property type="protein sequence ID" value="BEP28365.1"/>
    <property type="molecule type" value="Genomic_DNA"/>
</dbReference>
<evidence type="ECO:0000256" key="4">
    <source>
        <dbReference type="ARBA" id="ARBA00022723"/>
    </source>
</evidence>
<gene>
    <name evidence="8" type="primary">hydG</name>
    <name evidence="8" type="ORF">HLPR_06960</name>
</gene>
<accession>A0AAU9E371</accession>
<proteinExistence type="predicted"/>
<sequence>MKQTAKNWSESVIKQDEIDKYLINGKDFIDENEINEKLKTNVNHSKEDIRKIINRSLNINRLSFDETAALLNVKDEAIWEEMYAAAAEVKRRVYDNRIVFFAPLYCGNLCVNNCKYCGFRNENKDEVRKVLNFDEVKKEAEAVIDEGHKRMIVVYGEHPKTDANYIAESIKQIYSVEKKAKSGKMNRIRRININAAPMCVSDLKKLHEVGIGTYQVFQETYHKATYNDVHESGPKSDYRWRLYALHRAMDAGIDDVAIGALFGLYDWKYEVMGLLYHTADLEKRYGIGPHTISFPRMTPASGSDLSTNSKYLVNDEDFKKLVTVLRLSVPYTGLIITAREKAELRKEIIKVGCTQTDASTKIGIGEYSGVDKAELENKQQFTIGDPRPLDDVVRELAEMGKITSFCTAGYRCGRTGEKIMTLLEKTEEGKFCKLNAVLTFREYLDDYASEETRKVGEKLIEKELKEIENMKFYKAHKLTDLMTDYYERVSNGERDLFI</sequence>
<dbReference type="GO" id="GO:0051539">
    <property type="term" value="F:4 iron, 4 sulfur cluster binding"/>
    <property type="evidence" value="ECO:0007669"/>
    <property type="project" value="UniProtKB-KW"/>
</dbReference>
<dbReference type="InterPro" id="IPR007197">
    <property type="entry name" value="rSAM"/>
</dbReference>
<dbReference type="RefSeq" id="WP_338536690.1">
    <property type="nucleotide sequence ID" value="NZ_AP028654.1"/>
</dbReference>
<dbReference type="PROSITE" id="PS51918">
    <property type="entry name" value="RADICAL_SAM"/>
    <property type="match status" value="1"/>
</dbReference>
<dbReference type="GO" id="GO:0042364">
    <property type="term" value="P:water-soluble vitamin biosynthetic process"/>
    <property type="evidence" value="ECO:0007669"/>
    <property type="project" value="UniProtKB-ARBA"/>
</dbReference>
<dbReference type="NCBIfam" id="TIGR03955">
    <property type="entry name" value="rSAM_HydG"/>
    <property type="match status" value="1"/>
</dbReference>